<accession>A0ABD2ZBQ4</accession>
<reference evidence="1 2" key="1">
    <citation type="submission" date="2024-11" db="EMBL/GenBank/DDBJ databases">
        <title>A near-complete genome assembly of Cinchona calisaya.</title>
        <authorList>
            <person name="Lian D.C."/>
            <person name="Zhao X.W."/>
            <person name="Wei L."/>
        </authorList>
    </citation>
    <scope>NUCLEOTIDE SEQUENCE [LARGE SCALE GENOMIC DNA]</scope>
    <source>
        <tissue evidence="1">Nenye</tissue>
    </source>
</reference>
<proteinExistence type="predicted"/>
<dbReference type="PANTHER" id="PTHR35317">
    <property type="entry name" value="OS04G0629600 PROTEIN"/>
    <property type="match status" value="1"/>
</dbReference>
<comment type="caution">
    <text evidence="1">The sequence shown here is derived from an EMBL/GenBank/DDBJ whole genome shotgun (WGS) entry which is preliminary data.</text>
</comment>
<dbReference type="Pfam" id="PF14223">
    <property type="entry name" value="Retrotran_gag_2"/>
    <property type="match status" value="1"/>
</dbReference>
<evidence type="ECO:0000313" key="2">
    <source>
        <dbReference type="Proteomes" id="UP001630127"/>
    </source>
</evidence>
<gene>
    <name evidence="1" type="ORF">ACH5RR_023153</name>
</gene>
<sequence>MLLNSDAAASLLSTKQDLGFWQETDMWFVLIIFSGLHGLFPQRPLIFVKPYKSCLYFVTVVSEPDYWLIIEYEVGEPVEGKVLTDAQKMELDAKKLKDLKEKNYLFQAIDRPILETILCEETSRSIWDSMKKKYQAYARVKRAQLQALRKDFETLQMKDGESVTSYYGRTMEISNKMRVHGEKIEDVTIVEKILHSLIPKFNHVVCSIEESKDIDSLSADELQSTLLVHE</sequence>
<organism evidence="1 2">
    <name type="scientific">Cinchona calisaya</name>
    <dbReference type="NCBI Taxonomy" id="153742"/>
    <lineage>
        <taxon>Eukaryota</taxon>
        <taxon>Viridiplantae</taxon>
        <taxon>Streptophyta</taxon>
        <taxon>Embryophyta</taxon>
        <taxon>Tracheophyta</taxon>
        <taxon>Spermatophyta</taxon>
        <taxon>Magnoliopsida</taxon>
        <taxon>eudicotyledons</taxon>
        <taxon>Gunneridae</taxon>
        <taxon>Pentapetalae</taxon>
        <taxon>asterids</taxon>
        <taxon>lamiids</taxon>
        <taxon>Gentianales</taxon>
        <taxon>Rubiaceae</taxon>
        <taxon>Cinchonoideae</taxon>
        <taxon>Cinchoneae</taxon>
        <taxon>Cinchona</taxon>
    </lineage>
</organism>
<dbReference type="AlphaFoldDB" id="A0ABD2ZBQ4"/>
<keyword evidence="2" id="KW-1185">Reference proteome</keyword>
<protein>
    <recommendedName>
        <fullName evidence="3">Retrovirus-related Pol polyprotein from transposon TNT 1-94</fullName>
    </recommendedName>
</protein>
<dbReference type="Proteomes" id="UP001630127">
    <property type="component" value="Unassembled WGS sequence"/>
</dbReference>
<evidence type="ECO:0000313" key="1">
    <source>
        <dbReference type="EMBL" id="KAL3516251.1"/>
    </source>
</evidence>
<dbReference type="PANTHER" id="PTHR35317:SF27">
    <property type="entry name" value="RETROVIRUS-RELATED POL POLYPROTEIN FROM TRANSPOSON TNT 1-94"/>
    <property type="match status" value="1"/>
</dbReference>
<dbReference type="EMBL" id="JBJUIK010000010">
    <property type="protein sequence ID" value="KAL3516251.1"/>
    <property type="molecule type" value="Genomic_DNA"/>
</dbReference>
<evidence type="ECO:0008006" key="3">
    <source>
        <dbReference type="Google" id="ProtNLM"/>
    </source>
</evidence>
<name>A0ABD2ZBQ4_9GENT</name>